<proteinExistence type="predicted"/>
<reference evidence="2" key="1">
    <citation type="journal article" date="2022" name="Mol. Ecol. Resour.">
        <title>The genomes of chicory, endive, great burdock and yacon provide insights into Asteraceae palaeo-polyploidization history and plant inulin production.</title>
        <authorList>
            <person name="Fan W."/>
            <person name="Wang S."/>
            <person name="Wang H."/>
            <person name="Wang A."/>
            <person name="Jiang F."/>
            <person name="Liu H."/>
            <person name="Zhao H."/>
            <person name="Xu D."/>
            <person name="Zhang Y."/>
        </authorList>
    </citation>
    <scope>NUCLEOTIDE SEQUENCE [LARGE SCALE GENOMIC DNA]</scope>
    <source>
        <strain evidence="2">cv. Niubang</strain>
    </source>
</reference>
<accession>A0ACB9C2A2</accession>
<reference evidence="1 2" key="2">
    <citation type="journal article" date="2022" name="Mol. Ecol. Resour.">
        <title>The genomes of chicory, endive, great burdock and yacon provide insights into Asteraceae paleo-polyploidization history and plant inulin production.</title>
        <authorList>
            <person name="Fan W."/>
            <person name="Wang S."/>
            <person name="Wang H."/>
            <person name="Wang A."/>
            <person name="Jiang F."/>
            <person name="Liu H."/>
            <person name="Zhao H."/>
            <person name="Xu D."/>
            <person name="Zhang Y."/>
        </authorList>
    </citation>
    <scope>NUCLEOTIDE SEQUENCE [LARGE SCALE GENOMIC DNA]</scope>
    <source>
        <strain evidence="2">cv. Niubang</strain>
    </source>
</reference>
<comment type="caution">
    <text evidence="1">The sequence shown here is derived from an EMBL/GenBank/DDBJ whole genome shotgun (WGS) entry which is preliminary data.</text>
</comment>
<dbReference type="EMBL" id="CM042051">
    <property type="protein sequence ID" value="KAI3728334.1"/>
    <property type="molecule type" value="Genomic_DNA"/>
</dbReference>
<gene>
    <name evidence="1" type="ORF">L6452_16968</name>
</gene>
<keyword evidence="2" id="KW-1185">Reference proteome</keyword>
<dbReference type="Proteomes" id="UP001055879">
    <property type="component" value="Linkage Group LG05"/>
</dbReference>
<organism evidence="1 2">
    <name type="scientific">Arctium lappa</name>
    <name type="common">Greater burdock</name>
    <name type="synonym">Lappa major</name>
    <dbReference type="NCBI Taxonomy" id="4217"/>
    <lineage>
        <taxon>Eukaryota</taxon>
        <taxon>Viridiplantae</taxon>
        <taxon>Streptophyta</taxon>
        <taxon>Embryophyta</taxon>
        <taxon>Tracheophyta</taxon>
        <taxon>Spermatophyta</taxon>
        <taxon>Magnoliopsida</taxon>
        <taxon>eudicotyledons</taxon>
        <taxon>Gunneridae</taxon>
        <taxon>Pentapetalae</taxon>
        <taxon>asterids</taxon>
        <taxon>campanulids</taxon>
        <taxon>Asterales</taxon>
        <taxon>Asteraceae</taxon>
        <taxon>Carduoideae</taxon>
        <taxon>Cardueae</taxon>
        <taxon>Arctiinae</taxon>
        <taxon>Arctium</taxon>
    </lineage>
</organism>
<evidence type="ECO:0000313" key="2">
    <source>
        <dbReference type="Proteomes" id="UP001055879"/>
    </source>
</evidence>
<name>A0ACB9C2A2_ARCLA</name>
<evidence type="ECO:0000313" key="1">
    <source>
        <dbReference type="EMBL" id="KAI3728334.1"/>
    </source>
</evidence>
<sequence length="906" mass="100802">MAGSHLPNGSEEEQQGIMLVTTTTATAGDHWEVQYARFFNCPSLSSSAGVGGQHPSLIPLVKRRKGLWISSFTSLSYLKLITTTTDESDNSRSIILTVDLVDKVVIQKFAVRFHTIDEALRFINSLKEIFGQERIDGSMYGISKSKTSSQSQIFSSPQPLNRSTEDWDPISSSADNSQPMYRPTQDWSPIASPADAYIQPIQPSEDHDASQNSNPLKATLDQDVQEKLSAFPPSFSTLLMNCFPAAEQDMLSKRWNICLLNQPSLMVTSNTWQTVVNTIIPLPEALQLFVLTKNIKPQSMASQNRVFLLLVFFIHGILALPTSQTTEIPFSCFKLSNPCNSILYQHNGLTETNISSLYSVDISQIQTIGNGDNQDRLITVPCSCQNVNNTVAYFYDVIYSVKPGDTFLNVSDQLYSGQAWEIGDEGGDFKANKSVELHLLCGCTETDSQIMVTYTVQQSDTLIDIANRLSAEVGEIQSVNNVLLGEPRFILPGWVLFVPMYKNGIPPPASKKKNHKWVIIFGVLVAVITLLLCMSIIMFMKRKRSQEHDKENAKVVSKTMSFHRSASGKTRYKENMEGITGFDTERPLVYDLDEIAEATNNFDDTRKIGEGGYGSVYFGILGGKEVAIKKMRSNKSKEFLAELKVLCKIHHINVVELLGFASGDDHLYLVYEFISNGSLSEHLHDPLLKGHQPLSWTARARIALDTAKGIEYIHDHTKEQYVHRDIKTSNILLDNGLRAKVADFGLAKLVGRTNDDDFIATRLVGTPGYLPPESVKELHVTTKTDVFAFGVVLAELITGKRALMRDNQEPNKMKSLITVITRVFEDSDPEGALVSIRDGSLRDSYPIDDLYKMAEVSYWCLSEDPVNRPEVGEIVESLARIVMSSVEWEASLGGSSQVFSGVFDGR</sequence>
<protein>
    <submittedName>
        <fullName evidence="1">Uncharacterized protein</fullName>
    </submittedName>
</protein>